<reference evidence="2" key="1">
    <citation type="journal article" date="2018" name="Nat. Med.">
        <title>Expanded skin virome in DOCK8-deficient patients.</title>
        <authorList>
            <consortium name="NISC Comparative Sequencing Program"/>
            <person name="Tirosh O."/>
            <person name="Conlan S."/>
            <person name="Deming C."/>
            <person name="Lee-Lin S.Q."/>
            <person name="Huang X."/>
            <person name="Su H.C."/>
            <person name="Freeman A.F."/>
            <person name="Segre J.A."/>
            <person name="Kong H.H."/>
        </authorList>
    </citation>
    <scope>NUCLEOTIDE SEQUENCE</scope>
    <source>
        <strain evidence="2">HPV-mSK_239</strain>
    </source>
</reference>
<feature type="transmembrane region" description="Helical" evidence="1">
    <location>
        <begin position="30"/>
        <end position="53"/>
    </location>
</feature>
<evidence type="ECO:0000313" key="2">
    <source>
        <dbReference type="EMBL" id="AYA94705.1"/>
    </source>
</evidence>
<organism evidence="2">
    <name type="scientific">Human papillomavirus</name>
    <dbReference type="NCBI Taxonomy" id="10566"/>
    <lineage>
        <taxon>Viruses</taxon>
        <taxon>Monodnaviria</taxon>
        <taxon>Shotokuvirae</taxon>
        <taxon>Cossaviricota</taxon>
        <taxon>Papovaviricetes</taxon>
        <taxon>Zurhausenvirales</taxon>
        <taxon>Papillomaviridae</taxon>
    </lineage>
</organism>
<proteinExistence type="predicted"/>
<protein>
    <submittedName>
        <fullName evidence="2">E4 protein</fullName>
    </submittedName>
</protein>
<accession>A0A385PL83</accession>
<name>A0A385PL83_9PAPI</name>
<keyword evidence="1" id="KW-1133">Transmembrane helix</keyword>
<keyword evidence="1" id="KW-0812">Transmembrane</keyword>
<keyword evidence="1" id="KW-0472">Membrane</keyword>
<dbReference type="EMBL" id="MH777378">
    <property type="protein sequence ID" value="AYA94705.1"/>
    <property type="molecule type" value="Genomic_DNA"/>
</dbReference>
<sequence>MTHKKLSHIPIGSGYIIKTKMMSGTKLKEMLTIMVSIMKKAMVIELILLYLTLMLPDMDSQDNGP</sequence>
<evidence type="ECO:0000256" key="1">
    <source>
        <dbReference type="SAM" id="Phobius"/>
    </source>
</evidence>